<dbReference type="AlphaFoldDB" id="A0A6N2QWK8"/>
<proteinExistence type="predicted"/>
<reference evidence="1" key="1">
    <citation type="submission" date="2019-11" db="EMBL/GenBank/DDBJ databases">
        <authorList>
            <person name="Feng L."/>
        </authorList>
    </citation>
    <scope>NUCLEOTIDE SEQUENCE</scope>
    <source>
        <strain evidence="1">BhanseniiLFYP23</strain>
    </source>
</reference>
<accession>A0A6N2QWK8</accession>
<dbReference type="EMBL" id="CACRSY010000004">
    <property type="protein sequence ID" value="VYS72856.1"/>
    <property type="molecule type" value="Genomic_DNA"/>
</dbReference>
<evidence type="ECO:0000313" key="1">
    <source>
        <dbReference type="EMBL" id="VYS72856.1"/>
    </source>
</evidence>
<name>A0A6N2QWK8_BLAHA</name>
<sequence length="35" mass="4405">MALFSIDRMKKICYYLEKYLIRLFSKYLREGEVRK</sequence>
<protein>
    <submittedName>
        <fullName evidence="1">Uncharacterized protein</fullName>
    </submittedName>
</protein>
<gene>
    <name evidence="1" type="ORF">BHLFYP23_01290</name>
</gene>
<organism evidence="1">
    <name type="scientific">Blautia hansenii</name>
    <name type="common">Ruminococcus hansenii</name>
    <dbReference type="NCBI Taxonomy" id="1322"/>
    <lineage>
        <taxon>Bacteria</taxon>
        <taxon>Bacillati</taxon>
        <taxon>Bacillota</taxon>
        <taxon>Clostridia</taxon>
        <taxon>Lachnospirales</taxon>
        <taxon>Lachnospiraceae</taxon>
        <taxon>Blautia</taxon>
    </lineage>
</organism>